<dbReference type="GO" id="GO:0016020">
    <property type="term" value="C:membrane"/>
    <property type="evidence" value="ECO:0007669"/>
    <property type="project" value="TreeGrafter"/>
</dbReference>
<dbReference type="EMBL" id="CM026422">
    <property type="protein sequence ID" value="KAG0588044.1"/>
    <property type="molecule type" value="Genomic_DNA"/>
</dbReference>
<keyword evidence="5" id="KW-1185">Reference proteome</keyword>
<organism evidence="4 5">
    <name type="scientific">Ceratodon purpureus</name>
    <name type="common">Fire moss</name>
    <name type="synonym">Dicranum purpureum</name>
    <dbReference type="NCBI Taxonomy" id="3225"/>
    <lineage>
        <taxon>Eukaryota</taxon>
        <taxon>Viridiplantae</taxon>
        <taxon>Streptophyta</taxon>
        <taxon>Embryophyta</taxon>
        <taxon>Bryophyta</taxon>
        <taxon>Bryophytina</taxon>
        <taxon>Bryopsida</taxon>
        <taxon>Dicranidae</taxon>
        <taxon>Pseudoditrichales</taxon>
        <taxon>Ditrichaceae</taxon>
        <taxon>Ceratodon</taxon>
    </lineage>
</organism>
<reference evidence="4" key="1">
    <citation type="submission" date="2020-06" db="EMBL/GenBank/DDBJ databases">
        <title>WGS assembly of Ceratodon purpureus strain R40.</title>
        <authorList>
            <person name="Carey S.B."/>
            <person name="Jenkins J."/>
            <person name="Shu S."/>
            <person name="Lovell J.T."/>
            <person name="Sreedasyam A."/>
            <person name="Maumus F."/>
            <person name="Tiley G.P."/>
            <person name="Fernandez-Pozo N."/>
            <person name="Barry K."/>
            <person name="Chen C."/>
            <person name="Wang M."/>
            <person name="Lipzen A."/>
            <person name="Daum C."/>
            <person name="Saski C.A."/>
            <person name="Payton A.C."/>
            <person name="Mcbreen J.C."/>
            <person name="Conrad R.E."/>
            <person name="Kollar L.M."/>
            <person name="Olsson S."/>
            <person name="Huttunen S."/>
            <person name="Landis J.B."/>
            <person name="Wickett N.J."/>
            <person name="Johnson M.G."/>
            <person name="Rensing S.A."/>
            <person name="Grimwood J."/>
            <person name="Schmutz J."/>
            <person name="Mcdaniel S.F."/>
        </authorList>
    </citation>
    <scope>NUCLEOTIDE SEQUENCE</scope>
    <source>
        <strain evidence="4">R40</strain>
    </source>
</reference>
<dbReference type="Gene3D" id="3.40.50.720">
    <property type="entry name" value="NAD(P)-binding Rossmann-like Domain"/>
    <property type="match status" value="1"/>
</dbReference>
<dbReference type="GO" id="GO:0016491">
    <property type="term" value="F:oxidoreductase activity"/>
    <property type="evidence" value="ECO:0007669"/>
    <property type="project" value="UniProtKB-KW"/>
</dbReference>
<evidence type="ECO:0000256" key="2">
    <source>
        <dbReference type="ARBA" id="ARBA00022857"/>
    </source>
</evidence>
<comment type="caution">
    <text evidence="4">The sequence shown here is derived from an EMBL/GenBank/DDBJ whole genome shotgun (WGS) entry which is preliminary data.</text>
</comment>
<dbReference type="AlphaFoldDB" id="A0A8T0IWE1"/>
<evidence type="ECO:0000313" key="4">
    <source>
        <dbReference type="EMBL" id="KAG0588044.1"/>
    </source>
</evidence>
<evidence type="ECO:0000256" key="1">
    <source>
        <dbReference type="ARBA" id="ARBA00006484"/>
    </source>
</evidence>
<gene>
    <name evidence="4" type="ORF">KC19_2G211200</name>
</gene>
<keyword evidence="2" id="KW-0521">NADP</keyword>
<keyword evidence="3" id="KW-0560">Oxidoreductase</keyword>
<dbReference type="InterPro" id="IPR036291">
    <property type="entry name" value="NAD(P)-bd_dom_sf"/>
</dbReference>
<evidence type="ECO:0000313" key="5">
    <source>
        <dbReference type="Proteomes" id="UP000822688"/>
    </source>
</evidence>
<evidence type="ECO:0000256" key="3">
    <source>
        <dbReference type="ARBA" id="ARBA00023002"/>
    </source>
</evidence>
<sequence length="103" mass="11618">MLNEMDALKDGTWKSRGWQDMYTSYSVTKVALNTSVLARELGPATEKVYVNCFNPGLTKFNLNDYIDLSTLQANTFQEAAMTSIWLALHPVGDPHGKYLEQKN</sequence>
<protein>
    <submittedName>
        <fullName evidence="4">Uncharacterized protein</fullName>
    </submittedName>
</protein>
<name>A0A8T0IWE1_CERPU</name>
<dbReference type="PANTHER" id="PTHR43490">
    <property type="entry name" value="(+)-NEOMENTHOL DEHYDROGENASE"/>
    <property type="match status" value="1"/>
</dbReference>
<accession>A0A8T0IWE1</accession>
<proteinExistence type="inferred from homology"/>
<comment type="similarity">
    <text evidence="1">Belongs to the short-chain dehydrogenases/reductases (SDR) family.</text>
</comment>
<dbReference type="PANTHER" id="PTHR43490:SF99">
    <property type="entry name" value="SHORT-CHAIN DEHYDROGENASE_REDUCTASE"/>
    <property type="match status" value="1"/>
</dbReference>
<dbReference type="Proteomes" id="UP000822688">
    <property type="component" value="Chromosome 2"/>
</dbReference>
<dbReference type="SUPFAM" id="SSF51735">
    <property type="entry name" value="NAD(P)-binding Rossmann-fold domains"/>
    <property type="match status" value="1"/>
</dbReference>